<dbReference type="InterPro" id="IPR015424">
    <property type="entry name" value="PyrdxlP-dep_Trfase"/>
</dbReference>
<dbReference type="OrthoDB" id="2161780at2759"/>
<dbReference type="GO" id="GO:0016740">
    <property type="term" value="F:transferase activity"/>
    <property type="evidence" value="ECO:0007669"/>
    <property type="project" value="UniProtKB-KW"/>
</dbReference>
<keyword evidence="2 4" id="KW-0663">Pyridoxal phosphate</keyword>
<keyword evidence="6" id="KW-1185">Reference proteome</keyword>
<accession>A0A6A6WIC4</accession>
<dbReference type="PANTHER" id="PTHR42735">
    <property type="match status" value="1"/>
</dbReference>
<dbReference type="SUPFAM" id="SSF53383">
    <property type="entry name" value="PLP-dependent transferases"/>
    <property type="match status" value="1"/>
</dbReference>
<dbReference type="RefSeq" id="XP_033604989.1">
    <property type="nucleotide sequence ID" value="XM_033745076.1"/>
</dbReference>
<reference evidence="5" key="1">
    <citation type="journal article" date="2020" name="Stud. Mycol.">
        <title>101 Dothideomycetes genomes: a test case for predicting lifestyles and emergence of pathogens.</title>
        <authorList>
            <person name="Haridas S."/>
            <person name="Albert R."/>
            <person name="Binder M."/>
            <person name="Bloem J."/>
            <person name="Labutti K."/>
            <person name="Salamov A."/>
            <person name="Andreopoulos B."/>
            <person name="Baker S."/>
            <person name="Barry K."/>
            <person name="Bills G."/>
            <person name="Bluhm B."/>
            <person name="Cannon C."/>
            <person name="Castanera R."/>
            <person name="Culley D."/>
            <person name="Daum C."/>
            <person name="Ezra D."/>
            <person name="Gonzalez J."/>
            <person name="Henrissat B."/>
            <person name="Kuo A."/>
            <person name="Liang C."/>
            <person name="Lipzen A."/>
            <person name="Lutzoni F."/>
            <person name="Magnuson J."/>
            <person name="Mondo S."/>
            <person name="Nolan M."/>
            <person name="Ohm R."/>
            <person name="Pangilinan J."/>
            <person name="Park H.-J."/>
            <person name="Ramirez L."/>
            <person name="Alfaro M."/>
            <person name="Sun H."/>
            <person name="Tritt A."/>
            <person name="Yoshinaga Y."/>
            <person name="Zwiers L.-H."/>
            <person name="Turgeon B."/>
            <person name="Goodwin S."/>
            <person name="Spatafora J."/>
            <person name="Crous P."/>
            <person name="Grigoriev I."/>
        </authorList>
    </citation>
    <scope>NUCLEOTIDE SEQUENCE</scope>
    <source>
        <strain evidence="5">CBS 121739</strain>
    </source>
</reference>
<dbReference type="InterPro" id="IPR050477">
    <property type="entry name" value="GrpII_AminoAcid_Decarb"/>
</dbReference>
<keyword evidence="3" id="KW-0456">Lyase</keyword>
<dbReference type="GO" id="GO:0019752">
    <property type="term" value="P:carboxylic acid metabolic process"/>
    <property type="evidence" value="ECO:0007669"/>
    <property type="project" value="InterPro"/>
</dbReference>
<dbReference type="PANTHER" id="PTHR42735:SF4">
    <property type="entry name" value="PYRIDOXAL PHOSPHATE-DEPENDENT DECARBOXYLASE FAMILY PROTEIN"/>
    <property type="match status" value="1"/>
</dbReference>
<protein>
    <submittedName>
        <fullName evidence="5">PLP-dependent transferase</fullName>
    </submittedName>
</protein>
<evidence type="ECO:0000313" key="5">
    <source>
        <dbReference type="EMBL" id="KAF2762538.1"/>
    </source>
</evidence>
<evidence type="ECO:0000256" key="2">
    <source>
        <dbReference type="ARBA" id="ARBA00022898"/>
    </source>
</evidence>
<gene>
    <name evidence="5" type="ORF">EJ05DRAFT_481469</name>
</gene>
<comment type="cofactor">
    <cofactor evidence="1 4">
        <name>pyridoxal 5'-phosphate</name>
        <dbReference type="ChEBI" id="CHEBI:597326"/>
    </cofactor>
</comment>
<organism evidence="5 6">
    <name type="scientific">Pseudovirgaria hyperparasitica</name>
    <dbReference type="NCBI Taxonomy" id="470096"/>
    <lineage>
        <taxon>Eukaryota</taxon>
        <taxon>Fungi</taxon>
        <taxon>Dikarya</taxon>
        <taxon>Ascomycota</taxon>
        <taxon>Pezizomycotina</taxon>
        <taxon>Dothideomycetes</taxon>
        <taxon>Dothideomycetes incertae sedis</taxon>
        <taxon>Acrospermales</taxon>
        <taxon>Acrospermaceae</taxon>
        <taxon>Pseudovirgaria</taxon>
    </lineage>
</organism>
<keyword evidence="5" id="KW-0808">Transferase</keyword>
<dbReference type="Proteomes" id="UP000799437">
    <property type="component" value="Unassembled WGS sequence"/>
</dbReference>
<feature type="modified residue" description="N6-(pyridoxal phosphate)lysine" evidence="4">
    <location>
        <position position="447"/>
    </location>
</feature>
<dbReference type="AlphaFoldDB" id="A0A6A6WIC4"/>
<proteinExistence type="predicted"/>
<dbReference type="GeneID" id="54486130"/>
<sequence>MTPIGGDQSTQVETQGDASHQIISSHFIGPQSENLPYFKQNIDTILDELEKARARYFPKDKSFITQDVQDSPAFRQQMQKLRVAVQKTANILGRTSIPCWSPRYEAHMCTDLSMASLLGYFMTMMYNPNNVALEASPFSTVAEIEVGEQLCELFGYNINEDDLETPTAWGHVTCGGTVANLESMWVARNLKFYPLSIFKAMTTGKKPLGFLGKKFHIETCQGEQKLFSKLSTWELLNLKPSDVLDIPDRLYQEHGVSNVFLSKVMEEYTIQSTGKGVLESDFDLLDRPAQYLLATTRHYSWPKGAAVAGIGSDNVIGIQVDNEARIDIAALEARLEESLKDERPILAVVAIIGSTEEGAVDPLSSILALRKQYQTRGLSFLVHGDAAWGGYFCSMLPRNYAPGDVLNLPTEMGDGDGFVPDACLRAQTQDDLFALRFADSITVDPHKAGYIPYPAGGLCYRDGRMRFLVTWTSPYLSRGSVTSIGIYGVEGSKPGAAAVSTWLSNKVIGLGQEGYGKLLGEVTWTCSRFSAEWASLSNSSTPFICVPLNKLPSERAPGSTSAKVEAEKAWIKSEIVNKSNTEILDEDRRRPDSHKAVKLLRELGSDLNINAFSLNFTLSNGRVNDDIEEANYLMQRVVQAFSVESPADDPTKIPFYLTSTEFSNELYDSCKADLMRRLGLKPSNQNLMVLRNVVMSPFPSDGGFIREMCEVFEQTVRAEISIVRKRNEVTEDFHKFLMQGTEQVYLIHLPMFHVANHRQQLIVSVELDEKSKAMYRSLKQHNPTEPMILVTQTKVELPDIVSSERGGTFVGQIRTEASGTVLKDVKVQITGKVVSRPLNSAFRLDTYPEDFMPFYLYGSPTEANIDHVIVKAPNTQLSAGRCELDIDGLEPEHWKKPLLLIFEDFAENPMQPFPPNDEIGSKHGAVISHEHFEPSQISKLASTPTNGHANENMVDSGIADMPLRDPADLKSGIAKPSSLNGSEGYDFATTGATADTLFREAENDSEFVQLNKGAAVITSEIRSGRAHGSKFFFRPRATFRVSVWEDLKRGEEKPESVKPDEKVFVGRGTLKLGESVYVDSEAINVDPFAKVNKIAEWRHELNQIGKDIEQETYQAAAYGGTGFR</sequence>
<evidence type="ECO:0000256" key="1">
    <source>
        <dbReference type="ARBA" id="ARBA00001933"/>
    </source>
</evidence>
<evidence type="ECO:0000313" key="6">
    <source>
        <dbReference type="Proteomes" id="UP000799437"/>
    </source>
</evidence>
<evidence type="ECO:0000256" key="3">
    <source>
        <dbReference type="ARBA" id="ARBA00023239"/>
    </source>
</evidence>
<dbReference type="Gene3D" id="3.40.640.10">
    <property type="entry name" value="Type I PLP-dependent aspartate aminotransferase-like (Major domain)"/>
    <property type="match status" value="1"/>
</dbReference>
<dbReference type="InterPro" id="IPR015421">
    <property type="entry name" value="PyrdxlP-dep_Trfase_major"/>
</dbReference>
<evidence type="ECO:0000256" key="4">
    <source>
        <dbReference type="PIRSR" id="PIRSR602129-50"/>
    </source>
</evidence>
<dbReference type="GO" id="GO:0030170">
    <property type="term" value="F:pyridoxal phosphate binding"/>
    <property type="evidence" value="ECO:0007669"/>
    <property type="project" value="InterPro"/>
</dbReference>
<dbReference type="EMBL" id="ML996565">
    <property type="protein sequence ID" value="KAF2762538.1"/>
    <property type="molecule type" value="Genomic_DNA"/>
</dbReference>
<dbReference type="Pfam" id="PF00282">
    <property type="entry name" value="Pyridoxal_deC"/>
    <property type="match status" value="1"/>
</dbReference>
<name>A0A6A6WIC4_9PEZI</name>
<dbReference type="InterPro" id="IPR002129">
    <property type="entry name" value="PyrdxlP-dep_de-COase"/>
</dbReference>
<dbReference type="GO" id="GO:0016830">
    <property type="term" value="F:carbon-carbon lyase activity"/>
    <property type="evidence" value="ECO:0007669"/>
    <property type="project" value="InterPro"/>
</dbReference>